<dbReference type="PROSITE" id="PS50076">
    <property type="entry name" value="DNAJ_2"/>
    <property type="match status" value="1"/>
</dbReference>
<protein>
    <submittedName>
        <fullName evidence="8">Molecular chaperone DnaJ</fullName>
    </submittedName>
</protein>
<name>A0A512JHB4_9HYPH</name>
<dbReference type="RefSeq" id="WP_147045623.1">
    <property type="nucleotide sequence ID" value="NZ_BJZV01000004.1"/>
</dbReference>
<dbReference type="PANTHER" id="PTHR12763:SF28">
    <property type="entry name" value="GEO10507P1-RELATED"/>
    <property type="match status" value="1"/>
</dbReference>
<dbReference type="InterPro" id="IPR001623">
    <property type="entry name" value="DnaJ_domain"/>
</dbReference>
<comment type="caution">
    <text evidence="8">The sequence shown here is derived from an EMBL/GenBank/DDBJ whole genome shotgun (WGS) entry which is preliminary data.</text>
</comment>
<comment type="subcellular location">
    <subcellularLocation>
        <location evidence="1">Membrane</location>
        <topology evidence="1">Single-pass membrane protein</topology>
    </subcellularLocation>
</comment>
<evidence type="ECO:0000256" key="5">
    <source>
        <dbReference type="ARBA" id="ARBA00038105"/>
    </source>
</evidence>
<gene>
    <name evidence="8" type="ORF">MGN01_11580</name>
</gene>
<dbReference type="CDD" id="cd06257">
    <property type="entry name" value="DnaJ"/>
    <property type="match status" value="1"/>
</dbReference>
<dbReference type="Pfam" id="PF00226">
    <property type="entry name" value="DnaJ"/>
    <property type="match status" value="1"/>
</dbReference>
<dbReference type="GO" id="GO:0016020">
    <property type="term" value="C:membrane"/>
    <property type="evidence" value="ECO:0007669"/>
    <property type="project" value="UniProtKB-SubCell"/>
</dbReference>
<dbReference type="PANTHER" id="PTHR12763">
    <property type="match status" value="1"/>
</dbReference>
<evidence type="ECO:0000256" key="3">
    <source>
        <dbReference type="ARBA" id="ARBA00022989"/>
    </source>
</evidence>
<keyword evidence="3 6" id="KW-1133">Transmembrane helix</keyword>
<dbReference type="Proteomes" id="UP000321750">
    <property type="component" value="Unassembled WGS sequence"/>
</dbReference>
<evidence type="ECO:0000259" key="7">
    <source>
        <dbReference type="PROSITE" id="PS50076"/>
    </source>
</evidence>
<dbReference type="Gene3D" id="1.10.287.110">
    <property type="entry name" value="DnaJ domain"/>
    <property type="match status" value="1"/>
</dbReference>
<dbReference type="AlphaFoldDB" id="A0A512JHB4"/>
<evidence type="ECO:0000256" key="1">
    <source>
        <dbReference type="ARBA" id="ARBA00004167"/>
    </source>
</evidence>
<dbReference type="EMBL" id="BJZV01000004">
    <property type="protein sequence ID" value="GEP09313.1"/>
    <property type="molecule type" value="Genomic_DNA"/>
</dbReference>
<evidence type="ECO:0000313" key="9">
    <source>
        <dbReference type="Proteomes" id="UP000321750"/>
    </source>
</evidence>
<keyword evidence="2 6" id="KW-0812">Transmembrane</keyword>
<feature type="domain" description="J" evidence="7">
    <location>
        <begin position="176"/>
        <end position="229"/>
    </location>
</feature>
<organism evidence="8 9">
    <name type="scientific">Methylobacterium gnaphalii</name>
    <dbReference type="NCBI Taxonomy" id="1010610"/>
    <lineage>
        <taxon>Bacteria</taxon>
        <taxon>Pseudomonadati</taxon>
        <taxon>Pseudomonadota</taxon>
        <taxon>Alphaproteobacteria</taxon>
        <taxon>Hyphomicrobiales</taxon>
        <taxon>Methylobacteriaceae</taxon>
        <taxon>Methylobacterium</taxon>
    </lineage>
</organism>
<comment type="similarity">
    <text evidence="5">Belongs to the TIM14 family.</text>
</comment>
<evidence type="ECO:0000256" key="4">
    <source>
        <dbReference type="ARBA" id="ARBA00023136"/>
    </source>
</evidence>
<evidence type="ECO:0000256" key="6">
    <source>
        <dbReference type="SAM" id="Phobius"/>
    </source>
</evidence>
<evidence type="ECO:0000313" key="8">
    <source>
        <dbReference type="EMBL" id="GEP09313.1"/>
    </source>
</evidence>
<dbReference type="InterPro" id="IPR036869">
    <property type="entry name" value="J_dom_sf"/>
</dbReference>
<keyword evidence="4 6" id="KW-0472">Membrane</keyword>
<reference evidence="8 9" key="1">
    <citation type="submission" date="2019-07" db="EMBL/GenBank/DDBJ databases">
        <title>Whole genome shotgun sequence of Methylobacterium gnaphalii NBRC 107716.</title>
        <authorList>
            <person name="Hosoyama A."/>
            <person name="Uohara A."/>
            <person name="Ohji S."/>
            <person name="Ichikawa N."/>
        </authorList>
    </citation>
    <scope>NUCLEOTIDE SEQUENCE [LARGE SCALE GENOMIC DNA]</scope>
    <source>
        <strain evidence="8 9">NBRC 107716</strain>
    </source>
</reference>
<accession>A0A512JHB4</accession>
<evidence type="ECO:0000256" key="2">
    <source>
        <dbReference type="ARBA" id="ARBA00022692"/>
    </source>
</evidence>
<sequence length="229" mass="24677">MLLALGLLALFGLWWLGRSGGRLPAGLVPKRLAGYAAFALAALLAFRGSLLPAVLLAGAGLWIVWTGEGLARRLARLLSALKPRRTARRSATVELDPGSGDGLVLAGPRTGERLSAVPRGDLLALLALCRGADPDGARLLEAYLDRRHPGWRVDAERDLDPRTGRPLDPGTMTQEEAYQILGLERGASLDKVRAAHRALMKRLHPDQGGTAEFAARVNAARDRLTNRHR</sequence>
<keyword evidence="9" id="KW-1185">Reference proteome</keyword>
<dbReference type="OrthoDB" id="9811070at2"/>
<proteinExistence type="inferred from homology"/>
<dbReference type="SUPFAM" id="SSF46565">
    <property type="entry name" value="Chaperone J-domain"/>
    <property type="match status" value="1"/>
</dbReference>
<dbReference type="SMART" id="SM00271">
    <property type="entry name" value="DnaJ"/>
    <property type="match status" value="1"/>
</dbReference>
<feature type="transmembrane region" description="Helical" evidence="6">
    <location>
        <begin position="35"/>
        <end position="65"/>
    </location>
</feature>